<dbReference type="InterPro" id="IPR023214">
    <property type="entry name" value="HAD_sf"/>
</dbReference>
<feature type="binding site" evidence="18">
    <location>
        <position position="3317"/>
    </location>
    <ligand>
        <name>Mg(2+)</name>
        <dbReference type="ChEBI" id="CHEBI:18420"/>
    </ligand>
</feature>
<dbReference type="Gene3D" id="3.40.50.1000">
    <property type="entry name" value="HAD superfamily/HAD-like"/>
    <property type="match status" value="1"/>
</dbReference>
<dbReference type="RefSeq" id="XP_005707305.1">
    <property type="nucleotide sequence ID" value="XM_005707248.1"/>
</dbReference>
<keyword evidence="25" id="KW-1185">Reference proteome</keyword>
<dbReference type="FunFam" id="3.40.50.1000:FF:000009">
    <property type="entry name" value="Phospholipid-transporting ATPase"/>
    <property type="match status" value="1"/>
</dbReference>
<evidence type="ECO:0000256" key="8">
    <source>
        <dbReference type="ARBA" id="ARBA00022741"/>
    </source>
</evidence>
<comment type="similarity">
    <text evidence="3">Belongs to the cation transport ATPase (P-type) (TC 3.A.3) family. Type IV subfamily.</text>
</comment>
<dbReference type="InterPro" id="IPR006539">
    <property type="entry name" value="P-type_ATPase_IV"/>
</dbReference>
<keyword evidence="11" id="KW-1278">Translocase</keyword>
<comment type="subcellular location">
    <subcellularLocation>
        <location evidence="2">Endomembrane system</location>
        <topology evidence="2">Multi-pass membrane protein</topology>
    </subcellularLocation>
</comment>
<feature type="transmembrane region" description="Helical" evidence="19">
    <location>
        <begin position="3542"/>
        <end position="3565"/>
    </location>
</feature>
<evidence type="ECO:0000256" key="19">
    <source>
        <dbReference type="SAM" id="Phobius"/>
    </source>
</evidence>
<dbReference type="GO" id="GO:0000287">
    <property type="term" value="F:magnesium ion binding"/>
    <property type="evidence" value="ECO:0007669"/>
    <property type="project" value="InterPro"/>
</dbReference>
<dbReference type="EC" id="7.6.2.1" evidence="4"/>
<evidence type="ECO:0000313" key="25">
    <source>
        <dbReference type="Proteomes" id="UP000030680"/>
    </source>
</evidence>
<dbReference type="InterPro" id="IPR001757">
    <property type="entry name" value="P_typ_ATPase"/>
</dbReference>
<keyword evidence="14 19" id="KW-0472">Membrane</keyword>
<dbReference type="InterPro" id="IPR032631">
    <property type="entry name" value="P-type_ATPase_N"/>
</dbReference>
<keyword evidence="6 19" id="KW-0812">Transmembrane</keyword>
<feature type="binding site" evidence="17">
    <location>
        <position position="3287"/>
    </location>
    <ligand>
        <name>ATP</name>
        <dbReference type="ChEBI" id="CHEBI:30616"/>
    </ligand>
</feature>
<dbReference type="GO" id="GO:0005768">
    <property type="term" value="C:endosome"/>
    <property type="evidence" value="ECO:0007669"/>
    <property type="project" value="TreeGrafter"/>
</dbReference>
<dbReference type="eggNOG" id="KOG1810">
    <property type="taxonomic scope" value="Eukaryota"/>
</dbReference>
<dbReference type="GeneID" id="17089486"/>
<evidence type="ECO:0000256" key="1">
    <source>
        <dbReference type="ARBA" id="ARBA00001946"/>
    </source>
</evidence>
<dbReference type="GO" id="GO:0016887">
    <property type="term" value="F:ATP hydrolysis activity"/>
    <property type="evidence" value="ECO:0007669"/>
    <property type="project" value="InterPro"/>
</dbReference>
<feature type="binding site" evidence="17">
    <location>
        <position position="3205"/>
    </location>
    <ligand>
        <name>ATP</name>
        <dbReference type="ChEBI" id="CHEBI:30616"/>
    </ligand>
</feature>
<evidence type="ECO:0000313" key="24">
    <source>
        <dbReference type="EMBL" id="EME30785.1"/>
    </source>
</evidence>
<feature type="binding site" evidence="18">
    <location>
        <position position="2920"/>
    </location>
    <ligand>
        <name>Mg(2+)</name>
        <dbReference type="ChEBI" id="CHEBI:18420"/>
    </ligand>
</feature>
<comment type="catalytic activity">
    <reaction evidence="15">
        <text>ATP + H2O + phospholipidSide 1 = ADP + phosphate + phospholipidSide 2.</text>
        <dbReference type="EC" id="7.6.2.1"/>
    </reaction>
</comment>
<comment type="cofactor">
    <cofactor evidence="1 18">
        <name>Mg(2+)</name>
        <dbReference type="ChEBI" id="CHEBI:18420"/>
    </cofactor>
</comment>
<dbReference type="Gramene" id="EME30785">
    <property type="protein sequence ID" value="EME30785"/>
    <property type="gene ID" value="Gasu_20180"/>
</dbReference>
<dbReference type="InterPro" id="IPR044492">
    <property type="entry name" value="P_typ_ATPase_HD_dom"/>
</dbReference>
<dbReference type="PRINTS" id="PR00119">
    <property type="entry name" value="CATATPASE"/>
</dbReference>
<evidence type="ECO:0000259" key="20">
    <source>
        <dbReference type="Pfam" id="PF00122"/>
    </source>
</evidence>
<evidence type="ECO:0000259" key="23">
    <source>
        <dbReference type="Pfam" id="PF16212"/>
    </source>
</evidence>
<reference evidence="25" key="1">
    <citation type="journal article" date="2013" name="Science">
        <title>Gene transfer from bacteria and archaea facilitated evolution of an extremophilic eukaryote.</title>
        <authorList>
            <person name="Schonknecht G."/>
            <person name="Chen W.H."/>
            <person name="Ternes C.M."/>
            <person name="Barbier G.G."/>
            <person name="Shrestha R.P."/>
            <person name="Stanke M."/>
            <person name="Brautigam A."/>
            <person name="Baker B.J."/>
            <person name="Banfield J.F."/>
            <person name="Garavito R.M."/>
            <person name="Carr K."/>
            <person name="Wilkerson C."/>
            <person name="Rensing S.A."/>
            <person name="Gagneul D."/>
            <person name="Dickenson N.E."/>
            <person name="Oesterhelt C."/>
            <person name="Lercher M.J."/>
            <person name="Weber A.P."/>
        </authorList>
    </citation>
    <scope>NUCLEOTIDE SEQUENCE [LARGE SCALE GENOMIC DNA]</scope>
    <source>
        <strain evidence="25">074W</strain>
    </source>
</reference>
<feature type="binding site" evidence="17">
    <location>
        <position position="2920"/>
    </location>
    <ligand>
        <name>ATP</name>
        <dbReference type="ChEBI" id="CHEBI:30616"/>
    </ligand>
</feature>
<evidence type="ECO:0000256" key="18">
    <source>
        <dbReference type="PIRSR" id="PIRSR606539-3"/>
    </source>
</evidence>
<evidence type="ECO:0000256" key="14">
    <source>
        <dbReference type="ARBA" id="ARBA00023136"/>
    </source>
</evidence>
<dbReference type="InterPro" id="IPR023298">
    <property type="entry name" value="ATPase_P-typ_TM_dom_sf"/>
</dbReference>
<dbReference type="SUPFAM" id="SSF81653">
    <property type="entry name" value="Calcium ATPase, transduction domain A"/>
    <property type="match status" value="1"/>
</dbReference>
<feature type="transmembrane region" description="Helical" evidence="19">
    <location>
        <begin position="3452"/>
        <end position="3473"/>
    </location>
</feature>
<evidence type="ECO:0000259" key="21">
    <source>
        <dbReference type="Pfam" id="PF10350"/>
    </source>
</evidence>
<dbReference type="Proteomes" id="UP000030680">
    <property type="component" value="Unassembled WGS sequence"/>
</dbReference>
<dbReference type="Pfam" id="PF16212">
    <property type="entry name" value="PhoLip_ATPase_C"/>
    <property type="match status" value="1"/>
</dbReference>
<feature type="binding site" evidence="17">
    <location>
        <position position="3317"/>
    </location>
    <ligand>
        <name>ATP</name>
        <dbReference type="ChEBI" id="CHEBI:30616"/>
    </ligand>
</feature>
<feature type="transmembrane region" description="Helical" evidence="19">
    <location>
        <begin position="3403"/>
        <end position="3422"/>
    </location>
</feature>
<dbReference type="InterPro" id="IPR032630">
    <property type="entry name" value="P_typ_ATPase_c"/>
</dbReference>
<organism evidence="24 25">
    <name type="scientific">Galdieria sulphuraria</name>
    <name type="common">Red alga</name>
    <dbReference type="NCBI Taxonomy" id="130081"/>
    <lineage>
        <taxon>Eukaryota</taxon>
        <taxon>Rhodophyta</taxon>
        <taxon>Bangiophyceae</taxon>
        <taxon>Galdieriales</taxon>
        <taxon>Galdieriaceae</taxon>
        <taxon>Galdieria</taxon>
    </lineage>
</organism>
<dbReference type="SUPFAM" id="SSF81665">
    <property type="entry name" value="Calcium ATPase, transmembrane domain M"/>
    <property type="match status" value="1"/>
</dbReference>
<dbReference type="InterPro" id="IPR018303">
    <property type="entry name" value="ATPase_P-typ_P_site"/>
</dbReference>
<dbReference type="SFLD" id="SFLDG00002">
    <property type="entry name" value="C1.7:_P-type_atpase_like"/>
    <property type="match status" value="1"/>
</dbReference>
<feature type="active site" description="4-aspartylphosphate intermediate" evidence="16">
    <location>
        <position position="2918"/>
    </location>
</feature>
<protein>
    <recommendedName>
        <fullName evidence="4">P-type phospholipid transporter</fullName>
        <ecNumber evidence="4">7.6.2.1</ecNumber>
    </recommendedName>
</protein>
<dbReference type="eggNOG" id="KOG0210">
    <property type="taxonomic scope" value="Eukaryota"/>
</dbReference>
<gene>
    <name evidence="24" type="ORF">Gasu_20180</name>
</gene>
<dbReference type="GO" id="GO:0045332">
    <property type="term" value="P:phospholipid translocation"/>
    <property type="evidence" value="ECO:0007669"/>
    <property type="project" value="TreeGrafter"/>
</dbReference>
<feature type="domain" description="P-type ATPase A" evidence="20">
    <location>
        <begin position="2657"/>
        <end position="2808"/>
    </location>
</feature>
<dbReference type="STRING" id="130081.M2X329"/>
<keyword evidence="8 17" id="KW-0547">Nucleotide-binding</keyword>
<feature type="binding site" evidence="17">
    <location>
        <position position="3096"/>
    </location>
    <ligand>
        <name>ATP</name>
        <dbReference type="ChEBI" id="CHEBI:30616"/>
    </ligand>
</feature>
<dbReference type="GO" id="GO:0140326">
    <property type="term" value="F:ATPase-coupled intramembrane lipid transporter activity"/>
    <property type="evidence" value="ECO:0007669"/>
    <property type="project" value="UniProtKB-EC"/>
</dbReference>
<dbReference type="PANTHER" id="PTHR24092:SF5">
    <property type="entry name" value="PHOSPHOLIPID-TRANSPORTING ATPASE"/>
    <property type="match status" value="1"/>
</dbReference>
<dbReference type="Pfam" id="PF10350">
    <property type="entry name" value="DUF2428"/>
    <property type="match status" value="1"/>
</dbReference>
<dbReference type="EMBL" id="KB454497">
    <property type="protein sequence ID" value="EME30785.1"/>
    <property type="molecule type" value="Genomic_DNA"/>
</dbReference>
<dbReference type="GO" id="GO:0005802">
    <property type="term" value="C:trans-Golgi network"/>
    <property type="evidence" value="ECO:0007669"/>
    <property type="project" value="TreeGrafter"/>
</dbReference>
<dbReference type="Pfam" id="PF13246">
    <property type="entry name" value="Cation_ATPase"/>
    <property type="match status" value="1"/>
</dbReference>
<keyword evidence="9 17" id="KW-0067">ATP-binding</keyword>
<evidence type="ECO:0000256" key="15">
    <source>
        <dbReference type="ARBA" id="ARBA00034036"/>
    </source>
</evidence>
<dbReference type="SUPFAM" id="SSF56784">
    <property type="entry name" value="HAD-like"/>
    <property type="match status" value="1"/>
</dbReference>
<evidence type="ECO:0000256" key="16">
    <source>
        <dbReference type="PIRSR" id="PIRSR606539-1"/>
    </source>
</evidence>
<dbReference type="KEGG" id="gsl:Gasu_20180"/>
<keyword evidence="10 18" id="KW-0460">Magnesium</keyword>
<feature type="transmembrane region" description="Helical" evidence="19">
    <location>
        <begin position="2855"/>
        <end position="2874"/>
    </location>
</feature>
<feature type="transmembrane region" description="Helical" evidence="19">
    <location>
        <begin position="3379"/>
        <end position="3397"/>
    </location>
</feature>
<feature type="domain" description="DUF2428" evidence="21">
    <location>
        <begin position="1080"/>
        <end position="1327"/>
    </location>
</feature>
<feature type="transmembrane region" description="Helical" evidence="19">
    <location>
        <begin position="3479"/>
        <end position="3499"/>
    </location>
</feature>
<sequence length="3578" mass="413379">MDTCLSQKNCSECLEIENTVRSLQLCDGVRNQTICMRKLGSYLRRCLKQSNVCQVAVRRCSRILAVFASGQKDSDDNLGHCLPLANSVQSVAIHILEQLELLNKSFSTWFQIMNDCNEYSKEQPIIFQLSTIVLKKFNQLLHKVFCHLKFQSPQTDLFHSVFFNYFEKDRCSSLLLFQGDTHHPYVSGSDIRFISVVVYEASSRALILYPLYRKEPITNTMKQRDISMYENECCMIWFGLVILSSDVLYEYYNLFCKEESMQHNTSCSILFFETSLPDTNNCIESTMKLLRRCLWIVLSDHDESHVCAILNFINRTSEVRILLRALTTQLEWFISQERIPRDSILAASFSWICLQSLLCKPEIDSQNVEEEFDISRNFEVWMKSVFPSFSKLSICIGVIDYLNYMNKSSSERTLETSMNNNASLLMAIFRTLQNFCQLREDSHFHFMALDGLRRCILKLIDSSLMTAELIREIFTILWQRCQEPIRGVSNQMRDIIQDLLSLSSDSRVPVSEQQRMKLFWKEFYQSLLSGTISTKAQFVIIENLLSFMGGSCQLLKISPGFPKQALWAVSADQFCSTAAAHCLESFWKLLLEEVGEQCFIEKTRGDLLESIMSAKNALQEERLISQALGTYLKLPTDRTDCLVTLLNGISDISRDDWHTTKLKLIVLSNGRKHCPGLSLRYLEDLGCFSVSERESTVTFSMEELNLALSSENDICRFAVIDCLTESSSKVEPLDSFELRLLPQLLPWFLFESKSSASWRFLHIISRLLKRLEHSIDAKIRERQTSFLQWEHNVVQRKQPIASVAEVDVFLFQAVEVVKQIYRLFFYHLVASDVNTFRQQNASSLLKEWMSISLDKESIVSTVSKTLTQQLLYTYYISMLNGSEKLVKTVSQLLSMYRLDLPVTHESFDWIWKVCFHHLKSVRPSHAECGAQVIRILFNEFVKSRGYYFAEWCLKRTQDNFCTSGIQVTDPALASFYFLSWFLNQSKSKFDSCIVTLSHLYEEDWLFGYFILFKYLFQDAWMPELWSSFITVETIRSKIANPLMELISSSVMESLKGVGYMEPWIGVYLQSISNLSRDNSSIETVENDSSFQRKLIVGSFHCLKEVCSLITMIIQTVCEQKTIENEKRKVQPSYVTKGLRRSWNLTDSMNQVWTIHDVECLFSLQMEVMCCTTHNGVMETVGDSLLLSSKALFRSTRAEWSELPRKKLFQVLSELSNAKFYSFRRSAGLPYFIRAVCLAAEQARLKEITPKVLQELIDGLDNFLDEDKAEPFSDGIESDTFPIDASLIHIMNILHLLLQDGSLSDVTMNFAERSFINARRAYASSKWSIRNSAMLLAGASLRRILKISGETREREYSQFVLPVDSIVLPSVQVEVESVLTFGELFGKLFPTLFQHISTSLEQVQNQLLQNHSSQRSAHMTSIYPVLCLLSTLRNSSSNMLSCTIRNNPEKTKVVWNSIEQSPHPFCSSYEIQLLPSLLERLITFLQVREQYVRLAAGTSLCRMVHGTPWSLQLWMSLLESLPLIPIKCLCSPESTADKVTQRLISRNIIQMKFTKCQQHPSDLYPLQIEYLPVFLKNKNDIIWKQYSISFITSLNANPREEWEFVLSSINDIYLVMPRLSCCHRMRCSFQRNQVLDIEYTDEEVLFHYNNATYFPCGFQAISLSSIQNMLQGKLFTCIKLFKENVSYWTESLLFEQCLKIFYDFVLEYLSWIAVSVCVPPLTRSMWFTWMCELLNVLKGSDRYFDNDDSNVYKLTLRIHEDSVDWIFQVLFLEYHYAIMRHQSYADGLRLGQTQLVIEALRLLETLDEKWLFSLDATSLLSSLSMDTERNYHESKEKLLTELPNLLEHSCLQVQRAIMGIFEKWTKYWFSEDGLDRDMVRNILKLLGIHVEGILTNSNSASDTLAVVLHFYRCQLTHLLSMPADNVASCISSCSHMSLLECIYSGLHNLNFKSENEIIYHLLVRTKQIIGHYSSYTVLEEAFPLYAVILQFQDARLPAKIVESIPDQLIGFEEIWFKDVEFFLEFVETNPYMHPAPFRMAILDSLLSLGVVLFQKILEMVYSNSCAPLVEVDRDSNSCLKNIWVRFCLCILHYLQDEYIDVRNRAAKGLYHILKDKYEFPTCHPNWFQALNWIFDKCFSLEFIMLQEETQGSVLCHSLVSFIRKTLYLSFQVTDDASKDNPEYMIYETCPSHVIENVLNQWQNYFHTSSMELFECDPSNSFEEPLLQMQHVAVLCRTILLSSYGKSYQIWRRRCFAIAVNHLCFLLSWVFYIEKREMIGFLPDFFRPVYILVLQMFILDEGLETYQQHNESRIENAIWYLQKLSKDIRLTNKIHKILEDSLENFLYWHFQRSRPEEPQDLLFLLGRKFQNSRSVLSEGFLRPSLRIRTNNKSWLQRIWKNLWNNSDSTFTRYHSPSSWDFPTFPSGNRSAKTKLNVHSYQQSMKAPLPPSALPSSRSRAARYRTSLMGQRDDADLYTPINSSSTTSLSVGLQGKSPKYWLDDTDNGVDNLDLEADEVLEEEDSLEPIESSRKRFQWHRFWKKLGQRSFWKRKSNREEEQDRIISLASIDRRQPKSQNRVRNQQYNIFNFFPKILFEEFRMFYNLFFLGVALSQLIPPLRVNYLFTYLGPLIFVLSVSISKKVYDDWQRYCRDREVNMQTYTRLLRDGSHGTIYRKDIGVGDVLILHNDDRVPADCLLLKAKHDSKGTIFIRTDQLDGETDWKLRRAVSSTQTIEDDKQLVGLDAFVHLEAPRKEIYDFVGNFSISQSEGSEEKVYIEEPLSLENTIWANTVIASGSAVVLVLYVGEETRSALNASKPKSKVGKLDWELNRISKMLFFFLGSMSFVLLVLKGFQGRWYLYFMRYFLLFSSIIPISMRINLDMARTIYSYFIQHDQDLHECIVRSSNLPEELGRIDYLLSDKTGTLTKNEMHLKKLHLGSLLFSKDDLEDLRKYVLWGFTERADKYSLGNNTTFLSSDSLLSSTGSQIAHPQSLRHIQTAISQTLLAIAIAHHVTPFIEEDGTRTIQAASPDEVALVNFCEECGVILLERSASLIRLRTPTGAEEQFEILCEFPFTSAARRMGIVVRDLQTMETVFYVKGADMIIAQLVHENDWLDEESGNLAREGLRTLAYAKKTLGNDELEKFMKEYQAAQRTIKNRSDAISAVQRSLEKDMEVIALTGVEDKLQDGVRETIEKLQHAGIRIWMLTGDKVETATNIAVSSRLVQRSKGICTMTGVSNRIEASRQLSLYRHRIGDVLIVDGPSLQTLLTFCREEFLQLSCLSPCVVVCRCSPTQKSLVVRLVQSYTSSRVAAIGDGGNDVSMIQQANFGIGIPGKEGKQASLASDVSITQFSHLTCLLLWHGRNSYKRSARLAQFVIHRGLIIAIIQMVYCAIFFYAAIPIFEGWILVGYATIYTMFPVFSLILDVDVTKEIAFTYPELYADLRKGRSLNLKTFLTWLLKGLYQGMTIMVVSVYVLWNDEYFSTSSLISVAFTSLILTELLMVAVEIRKWHRLMVVAECISLISYGLSLFLLRTVFDLYLILRWSFWLRILIVTTISCCPVVVAKFINRKCAPPSYSKLI</sequence>
<dbReference type="InterPro" id="IPR008250">
    <property type="entry name" value="ATPase_P-typ_transduc_dom_A_sf"/>
</dbReference>
<dbReference type="InterPro" id="IPR059000">
    <property type="entry name" value="ATPase_P-type_domA"/>
</dbReference>
<evidence type="ECO:0000256" key="2">
    <source>
        <dbReference type="ARBA" id="ARBA00004127"/>
    </source>
</evidence>
<feature type="binding site" evidence="17">
    <location>
        <position position="3030"/>
    </location>
    <ligand>
        <name>ATP</name>
        <dbReference type="ChEBI" id="CHEBI:30616"/>
    </ligand>
</feature>
<feature type="binding site" evidence="18">
    <location>
        <position position="2918"/>
    </location>
    <ligand>
        <name>Mg(2+)</name>
        <dbReference type="ChEBI" id="CHEBI:18420"/>
    </ligand>
</feature>
<feature type="transmembrane region" description="Helical" evidence="19">
    <location>
        <begin position="3511"/>
        <end position="3530"/>
    </location>
</feature>
<feature type="binding site" evidence="17">
    <location>
        <position position="3125"/>
    </location>
    <ligand>
        <name>ATP</name>
        <dbReference type="ChEBI" id="CHEBI:30616"/>
    </ligand>
</feature>
<feature type="binding site" evidence="17">
    <location>
        <position position="3293"/>
    </location>
    <ligand>
        <name>ATP</name>
        <dbReference type="ChEBI" id="CHEBI:30616"/>
    </ligand>
</feature>
<dbReference type="SUPFAM" id="SSF81660">
    <property type="entry name" value="Metal cation-transporting ATPase, ATP-binding domain N"/>
    <property type="match status" value="1"/>
</dbReference>
<dbReference type="InterPro" id="IPR019442">
    <property type="entry name" value="THADA/TRM732_DUF2428"/>
</dbReference>
<feature type="binding site" evidence="17">
    <location>
        <position position="2918"/>
    </location>
    <ligand>
        <name>ATP</name>
        <dbReference type="ChEBI" id="CHEBI:30616"/>
    </ligand>
</feature>
<feature type="binding site" evidence="17">
    <location>
        <position position="3206"/>
    </location>
    <ligand>
        <name>ATP</name>
        <dbReference type="ChEBI" id="CHEBI:30616"/>
    </ligand>
</feature>
<keyword evidence="13" id="KW-0445">Lipid transport</keyword>
<feature type="binding site" evidence="18">
    <location>
        <position position="3313"/>
    </location>
    <ligand>
        <name>Mg(2+)</name>
        <dbReference type="ChEBI" id="CHEBI:18420"/>
    </ligand>
</feature>
<name>M2X329_GALSU</name>
<keyword evidence="7 18" id="KW-0479">Metal-binding</keyword>
<feature type="binding site" evidence="17">
    <location>
        <position position="3207"/>
    </location>
    <ligand>
        <name>ATP</name>
        <dbReference type="ChEBI" id="CHEBI:30616"/>
    </ligand>
</feature>
<evidence type="ECO:0000256" key="10">
    <source>
        <dbReference type="ARBA" id="ARBA00022842"/>
    </source>
</evidence>
<evidence type="ECO:0000259" key="22">
    <source>
        <dbReference type="Pfam" id="PF16209"/>
    </source>
</evidence>
<feature type="domain" description="P-type ATPase N-terminal" evidence="22">
    <location>
        <begin position="2572"/>
        <end position="2625"/>
    </location>
</feature>
<keyword evidence="24" id="KW-0378">Hydrolase</keyword>
<dbReference type="GO" id="GO:0006890">
    <property type="term" value="P:retrograde vesicle-mediated transport, Golgi to endoplasmic reticulum"/>
    <property type="evidence" value="ECO:0007669"/>
    <property type="project" value="TreeGrafter"/>
</dbReference>
<dbReference type="InterPro" id="IPR036412">
    <property type="entry name" value="HAD-like_sf"/>
</dbReference>
<dbReference type="NCBIfam" id="TIGR01494">
    <property type="entry name" value="ATPase_P-type"/>
    <property type="match status" value="2"/>
</dbReference>
<dbReference type="GO" id="GO:0005886">
    <property type="term" value="C:plasma membrane"/>
    <property type="evidence" value="ECO:0007669"/>
    <property type="project" value="TreeGrafter"/>
</dbReference>
<evidence type="ECO:0000256" key="17">
    <source>
        <dbReference type="PIRSR" id="PIRSR606539-2"/>
    </source>
</evidence>
<dbReference type="Gene3D" id="3.40.1110.10">
    <property type="entry name" value="Calcium-transporting ATPase, cytoplasmic domain N"/>
    <property type="match status" value="1"/>
</dbReference>
<evidence type="ECO:0000256" key="5">
    <source>
        <dbReference type="ARBA" id="ARBA00022448"/>
    </source>
</evidence>
<dbReference type="GO" id="GO:0006897">
    <property type="term" value="P:endocytosis"/>
    <property type="evidence" value="ECO:0007669"/>
    <property type="project" value="TreeGrafter"/>
</dbReference>
<feature type="binding site" evidence="17">
    <location>
        <position position="3316"/>
    </location>
    <ligand>
        <name>ATP</name>
        <dbReference type="ChEBI" id="CHEBI:30616"/>
    </ligand>
</feature>
<feature type="binding site" evidence="17">
    <location>
        <position position="2919"/>
    </location>
    <ligand>
        <name>ATP</name>
        <dbReference type="ChEBI" id="CHEBI:30616"/>
    </ligand>
</feature>
<dbReference type="InterPro" id="IPR023299">
    <property type="entry name" value="ATPase_P-typ_cyto_dom_N"/>
</dbReference>
<evidence type="ECO:0000256" key="6">
    <source>
        <dbReference type="ARBA" id="ARBA00022692"/>
    </source>
</evidence>
<dbReference type="Pfam" id="PF00122">
    <property type="entry name" value="E1-E2_ATPase"/>
    <property type="match status" value="1"/>
</dbReference>
<evidence type="ECO:0000256" key="7">
    <source>
        <dbReference type="ARBA" id="ARBA00022723"/>
    </source>
</evidence>
<dbReference type="NCBIfam" id="TIGR01652">
    <property type="entry name" value="ATPase-Plipid"/>
    <property type="match status" value="1"/>
</dbReference>
<dbReference type="Gene3D" id="2.70.150.10">
    <property type="entry name" value="Calcium-transporting ATPase, cytoplasmic transduction domain A"/>
    <property type="match status" value="1"/>
</dbReference>
<dbReference type="SFLD" id="SFLDS00003">
    <property type="entry name" value="Haloacid_Dehalogenase"/>
    <property type="match status" value="1"/>
</dbReference>
<keyword evidence="5" id="KW-0813">Transport</keyword>
<dbReference type="PROSITE" id="PS00154">
    <property type="entry name" value="ATPASE_E1_E2"/>
    <property type="match status" value="1"/>
</dbReference>
<dbReference type="GO" id="GO:0005524">
    <property type="term" value="F:ATP binding"/>
    <property type="evidence" value="ECO:0007669"/>
    <property type="project" value="UniProtKB-KW"/>
</dbReference>
<proteinExistence type="inferred from homology"/>
<feature type="binding site" evidence="17">
    <location>
        <position position="3072"/>
    </location>
    <ligand>
        <name>ATP</name>
        <dbReference type="ChEBI" id="CHEBI:30616"/>
    </ligand>
</feature>
<evidence type="ECO:0000256" key="3">
    <source>
        <dbReference type="ARBA" id="ARBA00008109"/>
    </source>
</evidence>
<evidence type="ECO:0000256" key="12">
    <source>
        <dbReference type="ARBA" id="ARBA00022989"/>
    </source>
</evidence>
<dbReference type="OrthoDB" id="377733at2759"/>
<feature type="transmembrane region" description="Helical" evidence="19">
    <location>
        <begin position="2830"/>
        <end position="2848"/>
    </location>
</feature>
<evidence type="ECO:0000256" key="13">
    <source>
        <dbReference type="ARBA" id="ARBA00023055"/>
    </source>
</evidence>
<dbReference type="SFLD" id="SFLDF00027">
    <property type="entry name" value="p-type_atpase"/>
    <property type="match status" value="1"/>
</dbReference>
<accession>M2X329</accession>
<dbReference type="Pfam" id="PF16209">
    <property type="entry name" value="PhoLip_ATPase_N"/>
    <property type="match status" value="1"/>
</dbReference>
<feature type="transmembrane region" description="Helical" evidence="19">
    <location>
        <begin position="2785"/>
        <end position="2804"/>
    </location>
</feature>
<feature type="domain" description="P-type ATPase C-terminal" evidence="23">
    <location>
        <begin position="3340"/>
        <end position="3571"/>
    </location>
</feature>
<dbReference type="PANTHER" id="PTHR24092">
    <property type="entry name" value="PROBABLE PHOSPHOLIPID-TRANSPORTING ATPASE"/>
    <property type="match status" value="1"/>
</dbReference>
<evidence type="ECO:0000256" key="4">
    <source>
        <dbReference type="ARBA" id="ARBA00012189"/>
    </source>
</evidence>
<evidence type="ECO:0000256" key="11">
    <source>
        <dbReference type="ARBA" id="ARBA00022967"/>
    </source>
</evidence>
<evidence type="ECO:0000256" key="9">
    <source>
        <dbReference type="ARBA" id="ARBA00022840"/>
    </source>
</evidence>
<keyword evidence="12 19" id="KW-1133">Transmembrane helix</keyword>